<proteinExistence type="inferred from homology"/>
<comment type="similarity">
    <text evidence="2">Belongs to the oxygen-dependent FAD-linked oxidoreductase family.</text>
</comment>
<dbReference type="PANTHER" id="PTHR42973">
    <property type="entry name" value="BINDING OXIDOREDUCTASE, PUTATIVE (AFU_ORTHOLOGUE AFUA_1G17690)-RELATED"/>
    <property type="match status" value="1"/>
</dbReference>
<dbReference type="AlphaFoldDB" id="A0A9W4RL73"/>
<dbReference type="InterPro" id="IPR050416">
    <property type="entry name" value="FAD-linked_Oxidoreductase"/>
</dbReference>
<dbReference type="GO" id="GO:0071949">
    <property type="term" value="F:FAD binding"/>
    <property type="evidence" value="ECO:0007669"/>
    <property type="project" value="InterPro"/>
</dbReference>
<dbReference type="Proteomes" id="UP001152533">
    <property type="component" value="Unassembled WGS sequence"/>
</dbReference>
<dbReference type="InterPro" id="IPR016166">
    <property type="entry name" value="FAD-bd_PCMH"/>
</dbReference>
<evidence type="ECO:0000256" key="4">
    <source>
        <dbReference type="ARBA" id="ARBA00022827"/>
    </source>
</evidence>
<gene>
    <name evidence="8" type="ORF">CGXH109_LOCUS26511</name>
</gene>
<feature type="domain" description="FAD-binding PCMH-type" evidence="7">
    <location>
        <begin position="31"/>
        <end position="204"/>
    </location>
</feature>
<dbReference type="EMBL" id="CAMGZC010000112">
    <property type="protein sequence ID" value="CAI0643539.1"/>
    <property type="molecule type" value="Genomic_DNA"/>
</dbReference>
<dbReference type="GO" id="GO:0016491">
    <property type="term" value="F:oxidoreductase activity"/>
    <property type="evidence" value="ECO:0007669"/>
    <property type="project" value="UniProtKB-KW"/>
</dbReference>
<evidence type="ECO:0000256" key="6">
    <source>
        <dbReference type="SAM" id="MobiDB-lite"/>
    </source>
</evidence>
<comment type="caution">
    <text evidence="8">The sequence shown here is derived from an EMBL/GenBank/DDBJ whole genome shotgun (WGS) entry which is preliminary data.</text>
</comment>
<evidence type="ECO:0000313" key="9">
    <source>
        <dbReference type="Proteomes" id="UP001152533"/>
    </source>
</evidence>
<name>A0A9W4RL73_9PEZI</name>
<evidence type="ECO:0000256" key="2">
    <source>
        <dbReference type="ARBA" id="ARBA00005466"/>
    </source>
</evidence>
<reference evidence="8" key="1">
    <citation type="submission" date="2022-08" db="EMBL/GenBank/DDBJ databases">
        <authorList>
            <person name="Giroux E."/>
            <person name="Giroux E."/>
        </authorList>
    </citation>
    <scope>NUCLEOTIDE SEQUENCE</scope>
    <source>
        <strain evidence="8">H1091258</strain>
    </source>
</reference>
<evidence type="ECO:0000259" key="7">
    <source>
        <dbReference type="PROSITE" id="PS51387"/>
    </source>
</evidence>
<comment type="cofactor">
    <cofactor evidence="1">
        <name>FAD</name>
        <dbReference type="ChEBI" id="CHEBI:57692"/>
    </cofactor>
</comment>
<accession>A0A9W4RL73</accession>
<keyword evidence="9" id="KW-1185">Reference proteome</keyword>
<evidence type="ECO:0000256" key="1">
    <source>
        <dbReference type="ARBA" id="ARBA00001974"/>
    </source>
</evidence>
<dbReference type="PROSITE" id="PS51387">
    <property type="entry name" value="FAD_PCMH"/>
    <property type="match status" value="1"/>
</dbReference>
<dbReference type="Gene3D" id="3.40.462.20">
    <property type="match status" value="1"/>
</dbReference>
<evidence type="ECO:0000313" key="8">
    <source>
        <dbReference type="EMBL" id="CAI0643539.1"/>
    </source>
</evidence>
<evidence type="ECO:0000256" key="3">
    <source>
        <dbReference type="ARBA" id="ARBA00022630"/>
    </source>
</evidence>
<dbReference type="InterPro" id="IPR016167">
    <property type="entry name" value="FAD-bd_PCMH_sub1"/>
</dbReference>
<dbReference type="InterPro" id="IPR006094">
    <property type="entry name" value="Oxid_FAD_bind_N"/>
</dbReference>
<keyword evidence="3" id="KW-0285">Flavoprotein</keyword>
<dbReference type="PANTHER" id="PTHR42973:SF39">
    <property type="entry name" value="FAD-BINDING PCMH-TYPE DOMAIN-CONTAINING PROTEIN"/>
    <property type="match status" value="1"/>
</dbReference>
<dbReference type="Gene3D" id="3.30.43.10">
    <property type="entry name" value="Uridine Diphospho-n-acetylenolpyruvylglucosamine Reductase, domain 2"/>
    <property type="match status" value="1"/>
</dbReference>
<keyword evidence="4" id="KW-0274">FAD</keyword>
<dbReference type="InterPro" id="IPR016169">
    <property type="entry name" value="FAD-bd_PCMH_sub2"/>
</dbReference>
<dbReference type="Pfam" id="PF01565">
    <property type="entry name" value="FAD_binding_4"/>
    <property type="match status" value="1"/>
</dbReference>
<keyword evidence="5" id="KW-0560">Oxidoreductase</keyword>
<organism evidence="8 9">
    <name type="scientific">Colletotrichum noveboracense</name>
    <dbReference type="NCBI Taxonomy" id="2664923"/>
    <lineage>
        <taxon>Eukaryota</taxon>
        <taxon>Fungi</taxon>
        <taxon>Dikarya</taxon>
        <taxon>Ascomycota</taxon>
        <taxon>Pezizomycotina</taxon>
        <taxon>Sordariomycetes</taxon>
        <taxon>Hypocreomycetidae</taxon>
        <taxon>Glomerellales</taxon>
        <taxon>Glomerellaceae</taxon>
        <taxon>Colletotrichum</taxon>
        <taxon>Colletotrichum gloeosporioides species complex</taxon>
    </lineage>
</organism>
<feature type="region of interest" description="Disordered" evidence="6">
    <location>
        <begin position="1"/>
        <end position="21"/>
    </location>
</feature>
<dbReference type="SUPFAM" id="SSF56176">
    <property type="entry name" value="FAD-binding/transporter-associated domain-like"/>
    <property type="match status" value="1"/>
</dbReference>
<evidence type="ECO:0000256" key="5">
    <source>
        <dbReference type="ARBA" id="ARBA00023002"/>
    </source>
</evidence>
<dbReference type="Gene3D" id="3.30.465.10">
    <property type="match status" value="1"/>
</dbReference>
<sequence length="479" mass="53772">MEDLQSLNSVFPQGTPQYRRSREQYFNKDETDRFPSEIHNVTSSEGVIVALRRARALGVSVGVRSGGHLPSKPSLVDKGILVDTTQLNRKAEYDPETHEVSFGPAVRVYEAWKATDAVGRFFPFGHAPDVALGGFCLAGGQGLFMRGWGATITEWIVKLEVIVPDGRVLLVSRDKHSDLFWAARGAGQAFFGVVTKIWSRTIPKRQLFSRSFTFNVGDDFEELLMFAFDRNKATPKMFTETAVCIMHPELLDTSAEEILSTSSPLLLSINVLAYSDSLDDAENMLSAWNSVPADLQKAIIEDQPTNHTAWDDFFHLQRQINPENPEQKWGIHSILNDPSVSVSELVRAIKPAMCDLPTKSSFGCIYMCDTLTPDENDAVFSLPQQYYISTFSGWKDSALVPNIRGTMRRTYEKASTVACGMYVADFDQSSGSLHSPKIRVWTDSARERFTKIRQRWDPDGLFQGYRAFEPEDHVIKSTL</sequence>
<dbReference type="InterPro" id="IPR036318">
    <property type="entry name" value="FAD-bd_PCMH-like_sf"/>
</dbReference>
<feature type="compositionally biased region" description="Polar residues" evidence="6">
    <location>
        <begin position="1"/>
        <end position="18"/>
    </location>
</feature>
<protein>
    <recommendedName>
        <fullName evidence="7">FAD-binding PCMH-type domain-containing protein</fullName>
    </recommendedName>
</protein>